<evidence type="ECO:0000256" key="1">
    <source>
        <dbReference type="SAM" id="MobiDB-lite"/>
    </source>
</evidence>
<dbReference type="EMBL" id="MU005574">
    <property type="protein sequence ID" value="KAF2688215.1"/>
    <property type="molecule type" value="Genomic_DNA"/>
</dbReference>
<organism evidence="2 3">
    <name type="scientific">Lentithecium fluviatile CBS 122367</name>
    <dbReference type="NCBI Taxonomy" id="1168545"/>
    <lineage>
        <taxon>Eukaryota</taxon>
        <taxon>Fungi</taxon>
        <taxon>Dikarya</taxon>
        <taxon>Ascomycota</taxon>
        <taxon>Pezizomycotina</taxon>
        <taxon>Dothideomycetes</taxon>
        <taxon>Pleosporomycetidae</taxon>
        <taxon>Pleosporales</taxon>
        <taxon>Massarineae</taxon>
        <taxon>Lentitheciaceae</taxon>
        <taxon>Lentithecium</taxon>
    </lineage>
</organism>
<dbReference type="AlphaFoldDB" id="A0A6G1JDH3"/>
<feature type="region of interest" description="Disordered" evidence="1">
    <location>
        <begin position="13"/>
        <end position="79"/>
    </location>
</feature>
<evidence type="ECO:0000313" key="3">
    <source>
        <dbReference type="Proteomes" id="UP000799291"/>
    </source>
</evidence>
<dbReference type="Proteomes" id="UP000799291">
    <property type="component" value="Unassembled WGS sequence"/>
</dbReference>
<evidence type="ECO:0000313" key="2">
    <source>
        <dbReference type="EMBL" id="KAF2688215.1"/>
    </source>
</evidence>
<feature type="region of interest" description="Disordered" evidence="1">
    <location>
        <begin position="173"/>
        <end position="192"/>
    </location>
</feature>
<gene>
    <name evidence="2" type="ORF">K458DRAFT_176744</name>
</gene>
<sequence length="192" mass="21642">MYSTKTKACRHFSLPVTGSDSSDQTKKSSAEVFDSRFSDRSVQSKSRIHEENNQVARPKRTAGSARTSSASSLSDVSFPSRASHSTVSLASFRSHCRNSLWDFINITSALNRRHSFQYRMYRKSSHLNEHLDCGRHLCAKRSHISAALPFSAQPVCTALRQVRTIMENRPFARRGGRRNLDSTIDTTNRTTT</sequence>
<protein>
    <submittedName>
        <fullName evidence="2">Uncharacterized protein</fullName>
    </submittedName>
</protein>
<proteinExistence type="predicted"/>
<feature type="compositionally biased region" description="Basic and acidic residues" evidence="1">
    <location>
        <begin position="23"/>
        <end position="39"/>
    </location>
</feature>
<name>A0A6G1JDH3_9PLEO</name>
<feature type="compositionally biased region" description="Low complexity" evidence="1">
    <location>
        <begin position="183"/>
        <end position="192"/>
    </location>
</feature>
<keyword evidence="3" id="KW-1185">Reference proteome</keyword>
<feature type="compositionally biased region" description="Low complexity" evidence="1">
    <location>
        <begin position="62"/>
        <end position="79"/>
    </location>
</feature>
<reference evidence="2" key="1">
    <citation type="journal article" date="2020" name="Stud. Mycol.">
        <title>101 Dothideomycetes genomes: a test case for predicting lifestyles and emergence of pathogens.</title>
        <authorList>
            <person name="Haridas S."/>
            <person name="Albert R."/>
            <person name="Binder M."/>
            <person name="Bloem J."/>
            <person name="Labutti K."/>
            <person name="Salamov A."/>
            <person name="Andreopoulos B."/>
            <person name="Baker S."/>
            <person name="Barry K."/>
            <person name="Bills G."/>
            <person name="Bluhm B."/>
            <person name="Cannon C."/>
            <person name="Castanera R."/>
            <person name="Culley D."/>
            <person name="Daum C."/>
            <person name="Ezra D."/>
            <person name="Gonzalez J."/>
            <person name="Henrissat B."/>
            <person name="Kuo A."/>
            <person name="Liang C."/>
            <person name="Lipzen A."/>
            <person name="Lutzoni F."/>
            <person name="Magnuson J."/>
            <person name="Mondo S."/>
            <person name="Nolan M."/>
            <person name="Ohm R."/>
            <person name="Pangilinan J."/>
            <person name="Park H.-J."/>
            <person name="Ramirez L."/>
            <person name="Alfaro M."/>
            <person name="Sun H."/>
            <person name="Tritt A."/>
            <person name="Yoshinaga Y."/>
            <person name="Zwiers L.-H."/>
            <person name="Turgeon B."/>
            <person name="Goodwin S."/>
            <person name="Spatafora J."/>
            <person name="Crous P."/>
            <person name="Grigoriev I."/>
        </authorList>
    </citation>
    <scope>NUCLEOTIDE SEQUENCE</scope>
    <source>
        <strain evidence="2">CBS 122367</strain>
    </source>
</reference>
<accession>A0A6G1JDH3</accession>